<evidence type="ECO:0000313" key="2">
    <source>
        <dbReference type="Proteomes" id="UP000654075"/>
    </source>
</evidence>
<evidence type="ECO:0000313" key="1">
    <source>
        <dbReference type="EMBL" id="CAE8595779.1"/>
    </source>
</evidence>
<name>A0A813E9S5_POLGL</name>
<sequence length="91" mass="10151">CAFCHLAHPKRFRPRPCKSKRSKCKRLAGMLDSVFANDPEQFDEAVSLLSTQGGYLQTVVKSKVRNLQNQDEMETETTATLGLLKPGLLSL</sequence>
<dbReference type="OrthoDB" id="439968at2759"/>
<dbReference type="Proteomes" id="UP000654075">
    <property type="component" value="Unassembled WGS sequence"/>
</dbReference>
<keyword evidence="2" id="KW-1185">Reference proteome</keyword>
<comment type="caution">
    <text evidence="1">The sequence shown here is derived from an EMBL/GenBank/DDBJ whole genome shotgun (WGS) entry which is preliminary data.</text>
</comment>
<protein>
    <submittedName>
        <fullName evidence="1">Uncharacterized protein</fullName>
    </submittedName>
</protein>
<gene>
    <name evidence="1" type="ORF">PGLA1383_LOCUS14277</name>
</gene>
<reference evidence="1" key="1">
    <citation type="submission" date="2021-02" db="EMBL/GenBank/DDBJ databases">
        <authorList>
            <person name="Dougan E. K."/>
            <person name="Rhodes N."/>
            <person name="Thang M."/>
            <person name="Chan C."/>
        </authorList>
    </citation>
    <scope>NUCLEOTIDE SEQUENCE</scope>
</reference>
<accession>A0A813E9S5</accession>
<organism evidence="1 2">
    <name type="scientific">Polarella glacialis</name>
    <name type="common">Dinoflagellate</name>
    <dbReference type="NCBI Taxonomy" id="89957"/>
    <lineage>
        <taxon>Eukaryota</taxon>
        <taxon>Sar</taxon>
        <taxon>Alveolata</taxon>
        <taxon>Dinophyceae</taxon>
        <taxon>Suessiales</taxon>
        <taxon>Suessiaceae</taxon>
        <taxon>Polarella</taxon>
    </lineage>
</organism>
<dbReference type="AlphaFoldDB" id="A0A813E9S5"/>
<feature type="non-terminal residue" evidence="1">
    <location>
        <position position="1"/>
    </location>
</feature>
<dbReference type="EMBL" id="CAJNNV010008108">
    <property type="protein sequence ID" value="CAE8595779.1"/>
    <property type="molecule type" value="Genomic_DNA"/>
</dbReference>
<proteinExistence type="predicted"/>